<dbReference type="PROSITE" id="PS50035">
    <property type="entry name" value="PLD"/>
    <property type="match status" value="1"/>
</dbReference>
<dbReference type="Pfam" id="PF13091">
    <property type="entry name" value="PLDc_2"/>
    <property type="match status" value="2"/>
</dbReference>
<proteinExistence type="predicted"/>
<comment type="caution">
    <text evidence="3">The sequence shown here is derived from an EMBL/GenBank/DDBJ whole genome shotgun (WGS) entry which is preliminary data.</text>
</comment>
<dbReference type="PANTHER" id="PTHR21248:SF12">
    <property type="entry name" value="CARDIOLIPIN SYNTHASE C"/>
    <property type="match status" value="1"/>
</dbReference>
<evidence type="ECO:0000313" key="3">
    <source>
        <dbReference type="EMBL" id="NQX48777.1"/>
    </source>
</evidence>
<gene>
    <name evidence="3" type="ORF">HQN87_25990</name>
</gene>
<protein>
    <submittedName>
        <fullName evidence="3">Phosphatidylserine/phosphatidylglycerophosphate/ cardiolipin synthase family protein</fullName>
    </submittedName>
</protein>
<feature type="region of interest" description="Disordered" evidence="1">
    <location>
        <begin position="1"/>
        <end position="20"/>
    </location>
</feature>
<accession>A0ABX2DVM3</accession>
<keyword evidence="4" id="KW-1185">Reference proteome</keyword>
<evidence type="ECO:0000256" key="1">
    <source>
        <dbReference type="SAM" id="MobiDB-lite"/>
    </source>
</evidence>
<reference evidence="3 4" key="1">
    <citation type="submission" date="2020-05" db="EMBL/GenBank/DDBJ databases">
        <title>Paenibacillus glebae, sp. nov., Paenibacillus humi sp. nov., Paenibacillus pedi sp. nov., Paenibacillus terrestris sp. nov. and Paenibacillus terricola sp. nov., isolated from a forest top soil sample.</title>
        <authorList>
            <person name="Qi S."/>
            <person name="Carlier A."/>
            <person name="Cnockaert M."/>
            <person name="Vandamme P."/>
        </authorList>
    </citation>
    <scope>NUCLEOTIDE SEQUENCE [LARGE SCALE GENOMIC DNA]</scope>
    <source>
        <strain evidence="3 4">LMG 29502</strain>
    </source>
</reference>
<evidence type="ECO:0000313" key="4">
    <source>
        <dbReference type="Proteomes" id="UP000711047"/>
    </source>
</evidence>
<sequence length="543" mass="61055">MDNLHSSRNSYSSQIPAGEREEHVQQDLIDYVNYHISGGSLTPLTAGAEEADSRFAAVLKSSDIRAYRQECGGVLTEVQQLEQLPGVSPEMLSQLAGAISGLDSGKLRVLAPQTTRHNRVDPYVNGPQCLDMLLGEIRKAERYIHLSVMLFFNDQSGNRIASELLQALERGVEVRVMVNYTVTALGYGNNLEVGQFSRIAGRLERAGARLLDTFHSYYAAEEWAVKRKVLKSQGVPESILFLQDKVQEDVELTGLNVIDHRKFMVIDGTTAIIGSLNIGDQYTYATPIQEAPGQQVDGRPLGIPAKEEEWHDGCFRIQGAAAQPLNAVFQSRWLLLGGDHFDIGAPFYRPAVNYAFGEEECTLFVSFPGNPVNLIQQYLLDLITYAADETLILNPYLIDQAFWDRLGEVGPERACHISICNPLEVNDHPTNKAAVRSNMYVPFSNGVSFYDYSSTERFSHWKITYDRRSQAVFHGSYNINERSACHDFELGMLVKGRSLAEKVKRMIDYDLSVSRRISDKHEFFKHPWLHPSTYLNKATQNYT</sequence>
<organism evidence="3 4">
    <name type="scientific">Paenibacillus tritici</name>
    <dbReference type="NCBI Taxonomy" id="1873425"/>
    <lineage>
        <taxon>Bacteria</taxon>
        <taxon>Bacillati</taxon>
        <taxon>Bacillota</taxon>
        <taxon>Bacilli</taxon>
        <taxon>Bacillales</taxon>
        <taxon>Paenibacillaceae</taxon>
        <taxon>Paenibacillus</taxon>
    </lineage>
</organism>
<name>A0ABX2DVM3_9BACL</name>
<dbReference type="SMART" id="SM00155">
    <property type="entry name" value="PLDc"/>
    <property type="match status" value="1"/>
</dbReference>
<dbReference type="InterPro" id="IPR001736">
    <property type="entry name" value="PLipase_D/transphosphatidylase"/>
</dbReference>
<feature type="domain" description="PLD phosphodiesterase" evidence="2">
    <location>
        <begin position="255"/>
        <end position="282"/>
    </location>
</feature>
<dbReference type="InterPro" id="IPR025202">
    <property type="entry name" value="PLD-like_dom"/>
</dbReference>
<evidence type="ECO:0000259" key="2">
    <source>
        <dbReference type="PROSITE" id="PS50035"/>
    </source>
</evidence>
<feature type="compositionally biased region" description="Polar residues" evidence="1">
    <location>
        <begin position="1"/>
        <end position="15"/>
    </location>
</feature>
<dbReference type="EMBL" id="JABMKX010000018">
    <property type="protein sequence ID" value="NQX48777.1"/>
    <property type="molecule type" value="Genomic_DNA"/>
</dbReference>
<dbReference type="Proteomes" id="UP000711047">
    <property type="component" value="Unassembled WGS sequence"/>
</dbReference>
<dbReference type="PANTHER" id="PTHR21248">
    <property type="entry name" value="CARDIOLIPIN SYNTHASE"/>
    <property type="match status" value="1"/>
</dbReference>
<dbReference type="SUPFAM" id="SSF56024">
    <property type="entry name" value="Phospholipase D/nuclease"/>
    <property type="match status" value="2"/>
</dbReference>
<dbReference type="Gene3D" id="3.30.870.10">
    <property type="entry name" value="Endonuclease Chain A"/>
    <property type="match status" value="2"/>
</dbReference>